<dbReference type="EMBL" id="CAIM01000392">
    <property type="protein sequence ID" value="CCI18964.1"/>
    <property type="molecule type" value="Genomic_DNA"/>
</dbReference>
<accession>I4HA90</accession>
<protein>
    <submittedName>
        <fullName evidence="1">Uncharacterized protein</fullName>
    </submittedName>
</protein>
<proteinExistence type="predicted"/>
<comment type="caution">
    <text evidence="1">The sequence shown here is derived from an EMBL/GenBank/DDBJ whole genome shotgun (WGS) entry which is preliminary data.</text>
</comment>
<evidence type="ECO:0000313" key="1">
    <source>
        <dbReference type="EMBL" id="CCI18964.1"/>
    </source>
</evidence>
<dbReference type="AlphaFoldDB" id="I4HA90"/>
<dbReference type="HOGENOM" id="CLU_2936403_0_0_3"/>
<evidence type="ECO:0000313" key="2">
    <source>
        <dbReference type="Proteomes" id="UP000003613"/>
    </source>
</evidence>
<sequence>MNYPSKRITRQIKETGQFDHEELLERIEIVVVSKFADVHFVDGVLINLPVRTTTKMLENI</sequence>
<gene>
    <name evidence="1" type="ORF">MICAF_4510002</name>
</gene>
<name>I4HA90_MICAE</name>
<dbReference type="Proteomes" id="UP000003613">
    <property type="component" value="Unassembled WGS sequence"/>
</dbReference>
<organism evidence="1 2">
    <name type="scientific">Microcystis aeruginosa PCC 9807</name>
    <dbReference type="NCBI Taxonomy" id="1160283"/>
    <lineage>
        <taxon>Bacteria</taxon>
        <taxon>Bacillati</taxon>
        <taxon>Cyanobacteriota</taxon>
        <taxon>Cyanophyceae</taxon>
        <taxon>Oscillatoriophycideae</taxon>
        <taxon>Chroococcales</taxon>
        <taxon>Microcystaceae</taxon>
        <taxon>Microcystis</taxon>
    </lineage>
</organism>
<reference evidence="1 2" key="1">
    <citation type="submission" date="2012-04" db="EMBL/GenBank/DDBJ databases">
        <authorList>
            <person name="Genoscope - CEA"/>
        </authorList>
    </citation>
    <scope>NUCLEOTIDE SEQUENCE [LARGE SCALE GENOMIC DNA]</scope>
    <source>
        <strain evidence="1 2">9807</strain>
    </source>
</reference>